<evidence type="ECO:0000256" key="3">
    <source>
        <dbReference type="ARBA" id="ARBA00023170"/>
    </source>
</evidence>
<dbReference type="InterPro" id="IPR050274">
    <property type="entry name" value="Nuclear_hormone_rcpt_NR2"/>
</dbReference>
<evidence type="ECO:0000313" key="7">
    <source>
        <dbReference type="Proteomes" id="UP000235965"/>
    </source>
</evidence>
<dbReference type="OrthoDB" id="8183030at2759"/>
<feature type="compositionally biased region" description="Low complexity" evidence="4">
    <location>
        <begin position="121"/>
        <end position="130"/>
    </location>
</feature>
<evidence type="ECO:0000256" key="1">
    <source>
        <dbReference type="ARBA" id="ARBA00023015"/>
    </source>
</evidence>
<accession>A0A2J7PHZ4</accession>
<name>A0A2J7PHZ4_9NEOP</name>
<dbReference type="InterPro" id="IPR001723">
    <property type="entry name" value="Nuclear_hrmn_rcpt"/>
</dbReference>
<dbReference type="Proteomes" id="UP000235965">
    <property type="component" value="Unassembled WGS sequence"/>
</dbReference>
<keyword evidence="1" id="KW-0805">Transcription regulation</keyword>
<sequence length="210" mass="23064">MDELVKPMTEVQIDDTEFACLKAIVFFDPNAKGLSDSNRIKSLRYQIQINLEDYISDRQYDSRGRFGEILLTLPALQSITWQMIEQIQFAKLFGVARIDSLLQEMLLGGATADGNLQQNNTSTTAGSYQGSSGGSPGSPLTPPGSAQCNSPPQHMQHSNGHLGSPPMSNGTTPGQPPVVILRSDMHLPEQEHPFRIAFKQEPSMEPESTY</sequence>
<dbReference type="Pfam" id="PF00104">
    <property type="entry name" value="Hormone_recep"/>
    <property type="match status" value="1"/>
</dbReference>
<protein>
    <recommendedName>
        <fullName evidence="5">NR LBD domain-containing protein</fullName>
    </recommendedName>
</protein>
<keyword evidence="2" id="KW-0804">Transcription</keyword>
<dbReference type="InterPro" id="IPR000536">
    <property type="entry name" value="Nucl_hrmn_rcpt_lig-bd"/>
</dbReference>
<dbReference type="PRINTS" id="PR00398">
    <property type="entry name" value="STRDHORMONER"/>
</dbReference>
<evidence type="ECO:0000256" key="2">
    <source>
        <dbReference type="ARBA" id="ARBA00023163"/>
    </source>
</evidence>
<gene>
    <name evidence="6" type="ORF">B7P43_G07472</name>
</gene>
<dbReference type="PANTHER" id="PTHR24083">
    <property type="entry name" value="NUCLEAR HORMONE RECEPTOR"/>
    <property type="match status" value="1"/>
</dbReference>
<keyword evidence="3" id="KW-0675">Receptor</keyword>
<feature type="compositionally biased region" description="Basic and acidic residues" evidence="4">
    <location>
        <begin position="183"/>
        <end position="194"/>
    </location>
</feature>
<feature type="region of interest" description="Disordered" evidence="4">
    <location>
        <begin position="112"/>
        <end position="210"/>
    </location>
</feature>
<dbReference type="SUPFAM" id="SSF48508">
    <property type="entry name" value="Nuclear receptor ligand-binding domain"/>
    <property type="match status" value="1"/>
</dbReference>
<dbReference type="PROSITE" id="PS51843">
    <property type="entry name" value="NR_LBD"/>
    <property type="match status" value="1"/>
</dbReference>
<evidence type="ECO:0000313" key="6">
    <source>
        <dbReference type="EMBL" id="PNF15966.1"/>
    </source>
</evidence>
<evidence type="ECO:0000259" key="5">
    <source>
        <dbReference type="PROSITE" id="PS51843"/>
    </source>
</evidence>
<dbReference type="EMBL" id="NEVH01025130">
    <property type="protein sequence ID" value="PNF15966.1"/>
    <property type="molecule type" value="Genomic_DNA"/>
</dbReference>
<feature type="compositionally biased region" description="Polar residues" evidence="4">
    <location>
        <begin position="146"/>
        <end position="173"/>
    </location>
</feature>
<evidence type="ECO:0000256" key="4">
    <source>
        <dbReference type="SAM" id="MobiDB-lite"/>
    </source>
</evidence>
<reference evidence="6 7" key="1">
    <citation type="submission" date="2017-12" db="EMBL/GenBank/DDBJ databases">
        <title>Hemimetabolous genomes reveal molecular basis of termite eusociality.</title>
        <authorList>
            <person name="Harrison M.C."/>
            <person name="Jongepier E."/>
            <person name="Robertson H.M."/>
            <person name="Arning N."/>
            <person name="Bitard-Feildel T."/>
            <person name="Chao H."/>
            <person name="Childers C.P."/>
            <person name="Dinh H."/>
            <person name="Doddapaneni H."/>
            <person name="Dugan S."/>
            <person name="Gowin J."/>
            <person name="Greiner C."/>
            <person name="Han Y."/>
            <person name="Hu H."/>
            <person name="Hughes D.S.T."/>
            <person name="Huylmans A.-K."/>
            <person name="Kemena C."/>
            <person name="Kremer L.P.M."/>
            <person name="Lee S.L."/>
            <person name="Lopez-Ezquerra A."/>
            <person name="Mallet L."/>
            <person name="Monroy-Kuhn J.M."/>
            <person name="Moser A."/>
            <person name="Murali S.C."/>
            <person name="Muzny D.M."/>
            <person name="Otani S."/>
            <person name="Piulachs M.-D."/>
            <person name="Poelchau M."/>
            <person name="Qu J."/>
            <person name="Schaub F."/>
            <person name="Wada-Katsumata A."/>
            <person name="Worley K.C."/>
            <person name="Xie Q."/>
            <person name="Ylla G."/>
            <person name="Poulsen M."/>
            <person name="Gibbs R.A."/>
            <person name="Schal C."/>
            <person name="Richards S."/>
            <person name="Belles X."/>
            <person name="Korb J."/>
            <person name="Bornberg-Bauer E."/>
        </authorList>
    </citation>
    <scope>NUCLEOTIDE SEQUENCE [LARGE SCALE GENOMIC DNA]</scope>
    <source>
        <tissue evidence="6">Whole body</tissue>
    </source>
</reference>
<dbReference type="InterPro" id="IPR035500">
    <property type="entry name" value="NHR-like_dom_sf"/>
</dbReference>
<organism evidence="6 7">
    <name type="scientific">Cryptotermes secundus</name>
    <dbReference type="NCBI Taxonomy" id="105785"/>
    <lineage>
        <taxon>Eukaryota</taxon>
        <taxon>Metazoa</taxon>
        <taxon>Ecdysozoa</taxon>
        <taxon>Arthropoda</taxon>
        <taxon>Hexapoda</taxon>
        <taxon>Insecta</taxon>
        <taxon>Pterygota</taxon>
        <taxon>Neoptera</taxon>
        <taxon>Polyneoptera</taxon>
        <taxon>Dictyoptera</taxon>
        <taxon>Blattodea</taxon>
        <taxon>Blattoidea</taxon>
        <taxon>Termitoidae</taxon>
        <taxon>Kalotermitidae</taxon>
        <taxon>Cryptotermitinae</taxon>
        <taxon>Cryptotermes</taxon>
    </lineage>
</organism>
<proteinExistence type="predicted"/>
<dbReference type="AlphaFoldDB" id="A0A2J7PHZ4"/>
<comment type="caution">
    <text evidence="6">The sequence shown here is derived from an EMBL/GenBank/DDBJ whole genome shotgun (WGS) entry which is preliminary data.</text>
</comment>
<dbReference type="Gene3D" id="1.10.565.10">
    <property type="entry name" value="Retinoid X Receptor"/>
    <property type="match status" value="1"/>
</dbReference>
<keyword evidence="7" id="KW-1185">Reference proteome</keyword>
<feature type="domain" description="NR LBD" evidence="5">
    <location>
        <begin position="1"/>
        <end position="109"/>
    </location>
</feature>